<keyword evidence="1" id="KW-0732">Signal</keyword>
<feature type="chain" id="PRO_5047097930" description="Pyrrolo-quinoline quinone repeat domain-containing protein" evidence="1">
    <location>
        <begin position="29"/>
        <end position="438"/>
    </location>
</feature>
<dbReference type="InterPro" id="IPR011047">
    <property type="entry name" value="Quinoprotein_ADH-like_sf"/>
</dbReference>
<reference evidence="3" key="1">
    <citation type="submission" date="2022-12" db="EMBL/GenBank/DDBJ databases">
        <title>Genome sequence of HCMS5-2.</title>
        <authorList>
            <person name="Woo H."/>
        </authorList>
    </citation>
    <scope>NUCLEOTIDE SEQUENCE</scope>
    <source>
        <strain evidence="3">HCMS5-2</strain>
    </source>
</reference>
<proteinExistence type="predicted"/>
<dbReference type="PANTHER" id="PTHR34512:SF30">
    <property type="entry name" value="OUTER MEMBRANE PROTEIN ASSEMBLY FACTOR BAMB"/>
    <property type="match status" value="1"/>
</dbReference>
<comment type="caution">
    <text evidence="3">The sequence shown here is derived from an EMBL/GenBank/DDBJ whole genome shotgun (WGS) entry which is preliminary data.</text>
</comment>
<dbReference type="RefSeq" id="WP_269426321.1">
    <property type="nucleotide sequence ID" value="NZ_JAPWGM010000001.1"/>
</dbReference>
<dbReference type="PANTHER" id="PTHR34512">
    <property type="entry name" value="CELL SURFACE PROTEIN"/>
    <property type="match status" value="1"/>
</dbReference>
<dbReference type="InterPro" id="IPR015943">
    <property type="entry name" value="WD40/YVTN_repeat-like_dom_sf"/>
</dbReference>
<gene>
    <name evidence="3" type="ORF">O0955_04485</name>
</gene>
<evidence type="ECO:0000313" key="3">
    <source>
        <dbReference type="EMBL" id="MCZ4243254.1"/>
    </source>
</evidence>
<name>A0ABT4L8X2_9SPHI</name>
<accession>A0ABT4L8X2</accession>
<feature type="signal peptide" evidence="1">
    <location>
        <begin position="1"/>
        <end position="28"/>
    </location>
</feature>
<protein>
    <recommendedName>
        <fullName evidence="2">Pyrrolo-quinoline quinone repeat domain-containing protein</fullName>
    </recommendedName>
</protein>
<organism evidence="3 4">
    <name type="scientific">Pedobacter punctiformis</name>
    <dbReference type="NCBI Taxonomy" id="3004097"/>
    <lineage>
        <taxon>Bacteria</taxon>
        <taxon>Pseudomonadati</taxon>
        <taxon>Bacteroidota</taxon>
        <taxon>Sphingobacteriia</taxon>
        <taxon>Sphingobacteriales</taxon>
        <taxon>Sphingobacteriaceae</taxon>
        <taxon>Pedobacter</taxon>
    </lineage>
</organism>
<dbReference type="Gene3D" id="2.130.10.10">
    <property type="entry name" value="YVTN repeat-like/Quinoprotein amine dehydrogenase"/>
    <property type="match status" value="1"/>
</dbReference>
<dbReference type="EMBL" id="JAPWGM010000001">
    <property type="protein sequence ID" value="MCZ4243254.1"/>
    <property type="molecule type" value="Genomic_DNA"/>
</dbReference>
<keyword evidence="4" id="KW-1185">Reference proteome</keyword>
<dbReference type="SUPFAM" id="SSF50998">
    <property type="entry name" value="Quinoprotein alcohol dehydrogenase-like"/>
    <property type="match status" value="1"/>
</dbReference>
<dbReference type="InterPro" id="IPR002372">
    <property type="entry name" value="PQQ_rpt_dom"/>
</dbReference>
<evidence type="ECO:0000256" key="1">
    <source>
        <dbReference type="SAM" id="SignalP"/>
    </source>
</evidence>
<evidence type="ECO:0000259" key="2">
    <source>
        <dbReference type="Pfam" id="PF13360"/>
    </source>
</evidence>
<sequence>MLKKSLNLKLALVILVSILLLTNCSNNSSEKIAADHETLIVSTYGRVMNINLEQNKIQWQYQSKYNLDGNRNLFSLSDDLLVQPFESGELIAFNINTGKILWQEHILGGGDGAEEAIATQDGTLDTTFVNSLKPLFMTQPLIAENNVYITSTNQPESQNHPALYNFNKKTGEKNWVENLPTVFNLFRPVLLNDYIFVNSAVFLNMYSKNEGTNTSYGIFDGADELPNAEPSQFTNPIYAQMLSDGKYLFVGDEKGRFYALHFDKNNNLPVSDITDPNNTFAKNPKLFEWKFENPNISSIQEDGNTYLYDDYILACVNQTDKVQPAIIAIDKNSGKLKWKTELKGIEKWRLVGNKITATNGELIFLLNTDGDVTTTLKTEKKYAPISNIEIDKNDDLIYATEQGIVKYELKTKKFVVLIKQAFVNGHHNYFQIKYLRKK</sequence>
<dbReference type="Pfam" id="PF13360">
    <property type="entry name" value="PQQ_2"/>
    <property type="match status" value="1"/>
</dbReference>
<dbReference type="Proteomes" id="UP001144347">
    <property type="component" value="Unassembled WGS sequence"/>
</dbReference>
<evidence type="ECO:0000313" key="4">
    <source>
        <dbReference type="Proteomes" id="UP001144347"/>
    </source>
</evidence>
<feature type="domain" description="Pyrrolo-quinoline quinone repeat" evidence="2">
    <location>
        <begin position="33"/>
        <end position="199"/>
    </location>
</feature>